<sequence>MEQTFYRGRLQEQFAIETLILRLTIGRRSIRSSSTNFVSAPSARRRGIIICRRSPPWRSRGRKGLFSAVRRLACWCLPSSVRCRSLTPRRSTRKTRSTLCSLQDRRQRREDLRQTLLQVGNKGVDQRRARAVEGADQADGKRHLDAEAAHHYAAIGIVQGG</sequence>
<protein>
    <submittedName>
        <fullName evidence="1">Racemase</fullName>
    </submittedName>
</protein>
<evidence type="ECO:0000313" key="2">
    <source>
        <dbReference type="Proteomes" id="UP000255192"/>
    </source>
</evidence>
<accession>A0A378ABE3</accession>
<dbReference type="Proteomes" id="UP000255192">
    <property type="component" value="Unassembled WGS sequence"/>
</dbReference>
<dbReference type="AlphaFoldDB" id="A0A378ABE3"/>
<reference evidence="1 2" key="1">
    <citation type="submission" date="2018-06" db="EMBL/GenBank/DDBJ databases">
        <authorList>
            <consortium name="Pathogen Informatics"/>
            <person name="Doyle S."/>
        </authorList>
    </citation>
    <scope>NUCLEOTIDE SEQUENCE [LARGE SCALE GENOMIC DNA]</scope>
    <source>
        <strain evidence="1 2">NCTC204</strain>
    </source>
</reference>
<organism evidence="1 2">
    <name type="scientific">Klebsiella pneumoniae</name>
    <dbReference type="NCBI Taxonomy" id="573"/>
    <lineage>
        <taxon>Bacteria</taxon>
        <taxon>Pseudomonadati</taxon>
        <taxon>Pseudomonadota</taxon>
        <taxon>Gammaproteobacteria</taxon>
        <taxon>Enterobacterales</taxon>
        <taxon>Enterobacteriaceae</taxon>
        <taxon>Klebsiella/Raoultella group</taxon>
        <taxon>Klebsiella</taxon>
        <taxon>Klebsiella pneumoniae complex</taxon>
    </lineage>
</organism>
<name>A0A378ABE3_KLEPN</name>
<proteinExistence type="predicted"/>
<dbReference type="EMBL" id="UGMD01000002">
    <property type="protein sequence ID" value="STV03413.1"/>
    <property type="molecule type" value="Genomic_DNA"/>
</dbReference>
<gene>
    <name evidence="1" type="ORF">NCTC204_03244</name>
</gene>
<evidence type="ECO:0000313" key="1">
    <source>
        <dbReference type="EMBL" id="STV03413.1"/>
    </source>
</evidence>